<feature type="domain" description="DUF2229" evidence="2">
    <location>
        <begin position="654"/>
        <end position="870"/>
    </location>
</feature>
<sequence>MRIGLDIGSTTIKCVALSGSGELLYNTYERHYSHIAPRAAELLDQLAARFPDAGPVMLALSGSAGMGIAEKCGIPFVQEVYATRLAADRLGSQADVIIELGGEDAKILFLTGGVEVRMNGSCAGGTGAFIDQMGTLLGMTPDEMDEAAAHSTRRYDIASRCGVFAKSDIQPLLNQGAQKSDICMSILHAVVSQTIAGLAQGRLIRGRVLYLGGPLTFLPHLRQAFDEQLGLTGLCPPHSLYYVAFGAAFYAPEAQSLSDAAARLRGYSSSADYRGDEPLFASQEEYQRFCERHARAAVPKGALKDARDIWVGIDAGSTTVKAAAVDSEGRLVFSRYQPSGGNPVPLVRAFLQELYAENPDVRVHACTTTGYGEDLVKAAFRADLGIVETVAHFTAARRFLPQVDFVIDIGGQDMKCFKAEDGAISDIFLNEACSSGCGSFLQTFAGALGYSVRDFAQLGLFADRPADLGSRCTVFMNSSVKQAQKDGASIENISAGLSISVVKNALYKVIRASSPDELGRHVVVQGGTFYNHAVLRAFEKEMGCQVVCPDIAGLMGAYGAALYGLERRGQGESTLLSAAELEGFSHEVTGTTCGLCPNRCRLTVNRFDGGRRFLSGNRCERPITHRDVQSGFNLYETKRRLVRETPDVLGAKGRVGIPMGLNMFELYPFWRAFFASLGWQTVPSPVSDRDLYLSGQGTIPSDTVCYPAKLMHGHIEALKKQDVDFIFYPCMSYNLDEHTGDNHYNCPVVAYYPEVIAGAYDGQAPFIYDYIGLHREKDFPKHIVRILRPVMGEIAVRDADRAMKAGFAERQRYLDAVRAEGVQIIEHARSEGKHIIVLSGRPYHIDPEVSHGIDQLICSLGAAVISEDAVSHLEPPQRVSVLNQWTYHARLYAAARRVCRFPDMDLVQLVSFGCGVDAITTDEVRRILREGKKLYTQIKIDEIANLGAVKIRVRSLLAALEERRERHGTVPAV</sequence>
<proteinExistence type="predicted"/>
<evidence type="ECO:0000313" key="4">
    <source>
        <dbReference type="Proteomes" id="UP000824073"/>
    </source>
</evidence>
<feature type="domain" description="ATPase BadF/BadG/BcrA/BcrD type" evidence="1">
    <location>
        <begin position="311"/>
        <end position="564"/>
    </location>
</feature>
<dbReference type="SUPFAM" id="SSF53067">
    <property type="entry name" value="Actin-like ATPase domain"/>
    <property type="match status" value="2"/>
</dbReference>
<dbReference type="Pfam" id="PF09989">
    <property type="entry name" value="DUF2229"/>
    <property type="match status" value="1"/>
</dbReference>
<dbReference type="InterPro" id="IPR043129">
    <property type="entry name" value="ATPase_NBD"/>
</dbReference>
<accession>A0A9D1IUF1</accession>
<dbReference type="InterPro" id="IPR051805">
    <property type="entry name" value="Dehydratase_Activator_Redct"/>
</dbReference>
<evidence type="ECO:0000313" key="3">
    <source>
        <dbReference type="EMBL" id="HIU43335.1"/>
    </source>
</evidence>
<dbReference type="Proteomes" id="UP000824073">
    <property type="component" value="Unassembled WGS sequence"/>
</dbReference>
<comment type="caution">
    <text evidence="3">The sequence shown here is derived from an EMBL/GenBank/DDBJ whole genome shotgun (WGS) entry which is preliminary data.</text>
</comment>
<dbReference type="PANTHER" id="PTHR32329:SF4">
    <property type="entry name" value="ACTIVATOR OF 2-HYDROXYACYL-COA DEHYDRATASE"/>
    <property type="match status" value="1"/>
</dbReference>
<dbReference type="EMBL" id="DVMR01000033">
    <property type="protein sequence ID" value="HIU43335.1"/>
    <property type="molecule type" value="Genomic_DNA"/>
</dbReference>
<dbReference type="AlphaFoldDB" id="A0A9D1IUF1"/>
<name>A0A9D1IUF1_9CLOT</name>
<protein>
    <submittedName>
        <fullName evidence="3">2-hydroxyacyl-CoA dehydratase</fullName>
    </submittedName>
</protein>
<dbReference type="PANTHER" id="PTHR32329">
    <property type="entry name" value="BIFUNCTIONAL PROTEIN [INCLUDES 2-HYDROXYACYL-COA DEHYDRATASE (N-TER) AND ITS ACTIVATOR DOMAIN (C_TERM)-RELATED"/>
    <property type="match status" value="1"/>
</dbReference>
<reference evidence="3" key="2">
    <citation type="journal article" date="2021" name="PeerJ">
        <title>Extensive microbial diversity within the chicken gut microbiome revealed by metagenomics and culture.</title>
        <authorList>
            <person name="Gilroy R."/>
            <person name="Ravi A."/>
            <person name="Getino M."/>
            <person name="Pursley I."/>
            <person name="Horton D.L."/>
            <person name="Alikhan N.F."/>
            <person name="Baker D."/>
            <person name="Gharbi K."/>
            <person name="Hall N."/>
            <person name="Watson M."/>
            <person name="Adriaenssens E.M."/>
            <person name="Foster-Nyarko E."/>
            <person name="Jarju S."/>
            <person name="Secka A."/>
            <person name="Antonio M."/>
            <person name="Oren A."/>
            <person name="Chaudhuri R.R."/>
            <person name="La Ragione R."/>
            <person name="Hildebrand F."/>
            <person name="Pallen M.J."/>
        </authorList>
    </citation>
    <scope>NUCLEOTIDE SEQUENCE</scope>
    <source>
        <strain evidence="3">CHK191-8634</strain>
    </source>
</reference>
<dbReference type="CDD" id="cd24034">
    <property type="entry name" value="ASKHA_NBD_O66634-like_rpt1"/>
    <property type="match status" value="1"/>
</dbReference>
<dbReference type="Gene3D" id="3.30.420.40">
    <property type="match status" value="4"/>
</dbReference>
<reference evidence="3" key="1">
    <citation type="submission" date="2020-10" db="EMBL/GenBank/DDBJ databases">
        <authorList>
            <person name="Gilroy R."/>
        </authorList>
    </citation>
    <scope>NUCLEOTIDE SEQUENCE</scope>
    <source>
        <strain evidence="3">CHK191-8634</strain>
    </source>
</reference>
<evidence type="ECO:0000259" key="2">
    <source>
        <dbReference type="Pfam" id="PF09989"/>
    </source>
</evidence>
<dbReference type="InterPro" id="IPR002731">
    <property type="entry name" value="ATPase_BadF"/>
</dbReference>
<dbReference type="Pfam" id="PF01869">
    <property type="entry name" value="BcrAD_BadFG"/>
    <property type="match status" value="2"/>
</dbReference>
<evidence type="ECO:0000259" key="1">
    <source>
        <dbReference type="Pfam" id="PF01869"/>
    </source>
</evidence>
<dbReference type="CDD" id="cd24035">
    <property type="entry name" value="ASKHA_NBD_O66634-like_rpt2"/>
    <property type="match status" value="1"/>
</dbReference>
<feature type="domain" description="ATPase BadF/BadG/BcrA/BcrD type" evidence="1">
    <location>
        <begin position="3"/>
        <end position="251"/>
    </location>
</feature>
<dbReference type="InterPro" id="IPR018709">
    <property type="entry name" value="CoA_activase_DUF2229"/>
</dbReference>
<gene>
    <name evidence="3" type="ORF">IAB67_03450</name>
</gene>
<organism evidence="3 4">
    <name type="scientific">Candidatus Ventrousia excrementavium</name>
    <dbReference type="NCBI Taxonomy" id="2840961"/>
    <lineage>
        <taxon>Bacteria</taxon>
        <taxon>Bacillati</taxon>
        <taxon>Bacillota</taxon>
        <taxon>Clostridia</taxon>
        <taxon>Eubacteriales</taxon>
        <taxon>Clostridiaceae</taxon>
        <taxon>Clostridiaceae incertae sedis</taxon>
        <taxon>Candidatus Ventrousia</taxon>
    </lineage>
</organism>